<evidence type="ECO:0000313" key="3">
    <source>
        <dbReference type="Proteomes" id="UP000093432"/>
    </source>
</evidence>
<dbReference type="EMBL" id="MAYG01000031">
    <property type="protein sequence ID" value="OCA68682.1"/>
    <property type="molecule type" value="Genomic_DNA"/>
</dbReference>
<keyword evidence="1" id="KW-0472">Membrane</keyword>
<gene>
    <name evidence="2" type="ORF">BBI00_20965</name>
</gene>
<comment type="caution">
    <text evidence="2">The sequence shown here is derived from an EMBL/GenBank/DDBJ whole genome shotgun (WGS) entry which is preliminary data.</text>
</comment>
<organism evidence="2 3">
    <name type="scientific">Chryseobacterium arthrosphaerae</name>
    <dbReference type="NCBI Taxonomy" id="651561"/>
    <lineage>
        <taxon>Bacteria</taxon>
        <taxon>Pseudomonadati</taxon>
        <taxon>Bacteroidota</taxon>
        <taxon>Flavobacteriia</taxon>
        <taxon>Flavobacteriales</taxon>
        <taxon>Weeksellaceae</taxon>
        <taxon>Chryseobacterium group</taxon>
        <taxon>Chryseobacterium</taxon>
    </lineage>
</organism>
<sequence length="68" mass="8256">MAIRKKVFYTLSKAPIPQKASVLKCNKFYAFHFIFQKFRIKLIYFLKILNVFTLILHDLTTRFKTFKH</sequence>
<dbReference type="Proteomes" id="UP000093432">
    <property type="component" value="Unassembled WGS sequence"/>
</dbReference>
<proteinExistence type="predicted"/>
<dbReference type="AlphaFoldDB" id="A0A1B8ZAR5"/>
<keyword evidence="1" id="KW-0812">Transmembrane</keyword>
<feature type="transmembrane region" description="Helical" evidence="1">
    <location>
        <begin position="42"/>
        <end position="60"/>
    </location>
</feature>
<keyword evidence="1" id="KW-1133">Transmembrane helix</keyword>
<protein>
    <submittedName>
        <fullName evidence="2">Uncharacterized protein</fullName>
    </submittedName>
</protein>
<evidence type="ECO:0000313" key="2">
    <source>
        <dbReference type="EMBL" id="OCA68682.1"/>
    </source>
</evidence>
<name>A0A1B8ZAR5_9FLAO</name>
<accession>A0A1B8ZAR5</accession>
<reference evidence="3" key="1">
    <citation type="submission" date="2016-07" db="EMBL/GenBank/DDBJ databases">
        <authorList>
            <person name="Florea S."/>
            <person name="Webb J.S."/>
            <person name="Jaromczyk J."/>
            <person name="Schardl C.L."/>
        </authorList>
    </citation>
    <scope>NUCLEOTIDE SEQUENCE [LARGE SCALE GENOMIC DNA]</scope>
    <source>
        <strain evidence="3">CC-VM-7</strain>
    </source>
</reference>
<dbReference type="STRING" id="651561.BBI00_20965"/>
<evidence type="ECO:0000256" key="1">
    <source>
        <dbReference type="SAM" id="Phobius"/>
    </source>
</evidence>